<dbReference type="OrthoDB" id="5507548at2"/>
<dbReference type="Gene3D" id="3.40.50.2300">
    <property type="match status" value="2"/>
</dbReference>
<dbReference type="PANTHER" id="PTHR44591">
    <property type="entry name" value="STRESS RESPONSE REGULATOR PROTEIN 1"/>
    <property type="match status" value="1"/>
</dbReference>
<evidence type="ECO:0000313" key="5">
    <source>
        <dbReference type="Proteomes" id="UP000238823"/>
    </source>
</evidence>
<reference evidence="4 5" key="1">
    <citation type="submission" date="2018-03" db="EMBL/GenBank/DDBJ databases">
        <title>Draft Genome Sequences of the Obligatory Marine Myxobacteria Enhygromyxa salina SWB007.</title>
        <authorList>
            <person name="Poehlein A."/>
            <person name="Moghaddam J.A."/>
            <person name="Harms H."/>
            <person name="Alanjari M."/>
            <person name="Koenig G.M."/>
            <person name="Daniel R."/>
            <person name="Schaeberle T.F."/>
        </authorList>
    </citation>
    <scope>NUCLEOTIDE SEQUENCE [LARGE SCALE GENOMIC DNA]</scope>
    <source>
        <strain evidence="4 5">SWB007</strain>
    </source>
</reference>
<dbReference type="PROSITE" id="PS50110">
    <property type="entry name" value="RESPONSE_REGULATORY"/>
    <property type="match status" value="2"/>
</dbReference>
<feature type="domain" description="Response regulatory" evidence="3">
    <location>
        <begin position="123"/>
        <end position="245"/>
    </location>
</feature>
<protein>
    <submittedName>
        <fullName evidence="4">Response regulator receiver protein</fullName>
    </submittedName>
</protein>
<dbReference type="Pfam" id="PF00072">
    <property type="entry name" value="Response_reg"/>
    <property type="match status" value="2"/>
</dbReference>
<dbReference type="GO" id="GO:0000160">
    <property type="term" value="P:phosphorelay signal transduction system"/>
    <property type="evidence" value="ECO:0007669"/>
    <property type="project" value="InterPro"/>
</dbReference>
<dbReference type="CDD" id="cd00156">
    <property type="entry name" value="REC"/>
    <property type="match status" value="1"/>
</dbReference>
<organism evidence="4 5">
    <name type="scientific">Enhygromyxa salina</name>
    <dbReference type="NCBI Taxonomy" id="215803"/>
    <lineage>
        <taxon>Bacteria</taxon>
        <taxon>Pseudomonadati</taxon>
        <taxon>Myxococcota</taxon>
        <taxon>Polyangia</taxon>
        <taxon>Nannocystales</taxon>
        <taxon>Nannocystaceae</taxon>
        <taxon>Enhygromyxa</taxon>
    </lineage>
</organism>
<evidence type="ECO:0000256" key="1">
    <source>
        <dbReference type="ARBA" id="ARBA00022553"/>
    </source>
</evidence>
<feature type="modified residue" description="4-aspartylphosphate" evidence="2">
    <location>
        <position position="173"/>
    </location>
</feature>
<comment type="caution">
    <text evidence="4">The sequence shown here is derived from an EMBL/GenBank/DDBJ whole genome shotgun (WGS) entry which is preliminary data.</text>
</comment>
<dbReference type="PANTHER" id="PTHR44591:SF25">
    <property type="entry name" value="CHEMOTAXIS TWO-COMPONENT RESPONSE REGULATOR"/>
    <property type="match status" value="1"/>
</dbReference>
<dbReference type="SUPFAM" id="SSF52172">
    <property type="entry name" value="CheY-like"/>
    <property type="match status" value="2"/>
</dbReference>
<dbReference type="InterPro" id="IPR050595">
    <property type="entry name" value="Bact_response_regulator"/>
</dbReference>
<accession>A0A2S9Y7S7</accession>
<dbReference type="AlphaFoldDB" id="A0A2S9Y7S7"/>
<feature type="domain" description="Response regulatory" evidence="3">
    <location>
        <begin position="4"/>
        <end position="118"/>
    </location>
</feature>
<name>A0A2S9Y7S7_9BACT</name>
<dbReference type="SMART" id="SM00448">
    <property type="entry name" value="REC"/>
    <property type="match status" value="2"/>
</dbReference>
<evidence type="ECO:0000256" key="2">
    <source>
        <dbReference type="PROSITE-ProRule" id="PRU00169"/>
    </source>
</evidence>
<sequence>MKTSILLIDDNTALAENIAEILEDLDVEVRLARSADEALGCFDERVWSLVVTDVRMPGRNGLELLSLLKLRSPATPVLVMTGFADLDTVTRAHESGALAIVDKPLNLDAFVELVGRVAVAEKPVLIVEDDISLIENLTDILGEERGVLPHPATSMALARQLAAVIDFHAAIIDLRLPDGNGLDLVRELQRRPDGSARPVFVMTGHPEQLDSVGGDPDRSSAGPELIVLTKPLLVRTLLERFREIV</sequence>
<evidence type="ECO:0000259" key="3">
    <source>
        <dbReference type="PROSITE" id="PS50110"/>
    </source>
</evidence>
<dbReference type="InterPro" id="IPR011006">
    <property type="entry name" value="CheY-like_superfamily"/>
</dbReference>
<keyword evidence="1 2" id="KW-0597">Phosphoprotein</keyword>
<evidence type="ECO:0000313" key="4">
    <source>
        <dbReference type="EMBL" id="PRQ01164.1"/>
    </source>
</evidence>
<dbReference type="Proteomes" id="UP000238823">
    <property type="component" value="Unassembled WGS sequence"/>
</dbReference>
<gene>
    <name evidence="4" type="ORF">ENSA7_57690</name>
</gene>
<dbReference type="InterPro" id="IPR001789">
    <property type="entry name" value="Sig_transdc_resp-reg_receiver"/>
</dbReference>
<dbReference type="RefSeq" id="WP_106092636.1">
    <property type="nucleotide sequence ID" value="NZ_PVNL01000117.1"/>
</dbReference>
<feature type="modified residue" description="4-aspartylphosphate" evidence="2">
    <location>
        <position position="53"/>
    </location>
</feature>
<dbReference type="EMBL" id="PVNL01000117">
    <property type="protein sequence ID" value="PRQ01164.1"/>
    <property type="molecule type" value="Genomic_DNA"/>
</dbReference>
<proteinExistence type="predicted"/>